<accession>A0A0N4YKG5</accession>
<dbReference type="AlphaFoldDB" id="A0A0N4YKG5"/>
<feature type="chain" id="PRO_5043125754" evidence="2">
    <location>
        <begin position="17"/>
        <end position="255"/>
    </location>
</feature>
<keyword evidence="1" id="KW-0812">Transmembrane</keyword>
<reference evidence="3 4" key="2">
    <citation type="submission" date="2018-11" db="EMBL/GenBank/DDBJ databases">
        <authorList>
            <consortium name="Pathogen Informatics"/>
        </authorList>
    </citation>
    <scope>NUCLEOTIDE SEQUENCE [LARGE SCALE GENOMIC DNA]</scope>
</reference>
<name>A0A0N4YKG5_NIPBR</name>
<evidence type="ECO:0000256" key="2">
    <source>
        <dbReference type="SAM" id="SignalP"/>
    </source>
</evidence>
<gene>
    <name evidence="3" type="ORF">NBR_LOCUS17533</name>
</gene>
<proteinExistence type="predicted"/>
<reference evidence="5" key="1">
    <citation type="submission" date="2017-02" db="UniProtKB">
        <authorList>
            <consortium name="WormBaseParasite"/>
        </authorList>
    </citation>
    <scope>IDENTIFICATION</scope>
</reference>
<organism evidence="5">
    <name type="scientific">Nippostrongylus brasiliensis</name>
    <name type="common">Rat hookworm</name>
    <dbReference type="NCBI Taxonomy" id="27835"/>
    <lineage>
        <taxon>Eukaryota</taxon>
        <taxon>Metazoa</taxon>
        <taxon>Ecdysozoa</taxon>
        <taxon>Nematoda</taxon>
        <taxon>Chromadorea</taxon>
        <taxon>Rhabditida</taxon>
        <taxon>Rhabditina</taxon>
        <taxon>Rhabditomorpha</taxon>
        <taxon>Strongyloidea</taxon>
        <taxon>Heligmosomidae</taxon>
        <taxon>Nippostrongylus</taxon>
    </lineage>
</organism>
<feature type="transmembrane region" description="Helical" evidence="1">
    <location>
        <begin position="163"/>
        <end position="184"/>
    </location>
</feature>
<protein>
    <submittedName>
        <fullName evidence="5">Methuselah_N domain-containing protein</fullName>
    </submittedName>
</protein>
<keyword evidence="4" id="KW-1185">Reference proteome</keyword>
<dbReference type="EMBL" id="UYSL01022817">
    <property type="protein sequence ID" value="VDL81190.1"/>
    <property type="molecule type" value="Genomic_DNA"/>
</dbReference>
<evidence type="ECO:0000313" key="4">
    <source>
        <dbReference type="Proteomes" id="UP000271162"/>
    </source>
</evidence>
<evidence type="ECO:0000313" key="5">
    <source>
        <dbReference type="WBParaSite" id="NBR_0001753201-mRNA-1"/>
    </source>
</evidence>
<feature type="transmembrane region" description="Helical" evidence="1">
    <location>
        <begin position="128"/>
        <end position="151"/>
    </location>
</feature>
<sequence length="255" mass="29053">MVLLAVALLTMQVASADILNPTTDTNHIRGTEMRCIQGGVQLHSVGAQRYELCAENHCHVKEHPPEQEDVIFPPEVILHNYNVQWKVHDGKQLTILETTCPSSSFCENIRCWFCTANIFNPECSPQSAIIASAITLYAFIALIYALCYVPVTVGKPCRLLVRGFWLAMLTIARLLKRLGYYAFIRRRQGPNRRHDIERFLRTPLVAVITLIATTVVLGCQELTSSCNQQRFALCRPKEGKRAYQKRRIKQRRTLL</sequence>
<feature type="signal peptide" evidence="2">
    <location>
        <begin position="1"/>
        <end position="16"/>
    </location>
</feature>
<evidence type="ECO:0000313" key="3">
    <source>
        <dbReference type="EMBL" id="VDL81190.1"/>
    </source>
</evidence>
<dbReference type="WBParaSite" id="NBR_0001753201-mRNA-1">
    <property type="protein sequence ID" value="NBR_0001753201-mRNA-1"/>
    <property type="gene ID" value="NBR_0001753201"/>
</dbReference>
<evidence type="ECO:0000256" key="1">
    <source>
        <dbReference type="SAM" id="Phobius"/>
    </source>
</evidence>
<dbReference type="Proteomes" id="UP000271162">
    <property type="component" value="Unassembled WGS sequence"/>
</dbReference>
<feature type="transmembrane region" description="Helical" evidence="1">
    <location>
        <begin position="204"/>
        <end position="223"/>
    </location>
</feature>
<keyword evidence="1" id="KW-1133">Transmembrane helix</keyword>
<keyword evidence="2" id="KW-0732">Signal</keyword>
<keyword evidence="1" id="KW-0472">Membrane</keyword>